<organism evidence="2 3">
    <name type="scientific">Microlunatus antarcticus</name>
    <dbReference type="NCBI Taxonomy" id="53388"/>
    <lineage>
        <taxon>Bacteria</taxon>
        <taxon>Bacillati</taxon>
        <taxon>Actinomycetota</taxon>
        <taxon>Actinomycetes</taxon>
        <taxon>Propionibacteriales</taxon>
        <taxon>Propionibacteriaceae</taxon>
        <taxon>Microlunatus</taxon>
    </lineage>
</organism>
<sequence>MRLVEVDPYDDGQLERLTALDELVRVHDDPEAFVQTVEDHAIELRHGGDLNPSRATLLLDDTGEVVGAFWIDVPVLDNRHLVEAHLRVRPDRRDEGLQVVVLEELASRTRALGRTTLWVGVGADDVRMTALLAERGFALAARDARRHQVLAHLDAAEIDRLGRDAAGHARDYRLERVDPPYDDAHLAELIPATAAINDAPMGDLAFEDEVFDLDRMRDAERARALRGERIRRVVARHRTTGKMAGHTYLAVRPWAPREALQYDTAVTRDHRGHRLGLALKIEMMRWLAETEPQVEVVETWNNVDNLPMIKVNEALGYRLSRTFAMYQRVLTPRSEA</sequence>
<dbReference type="Proteomes" id="UP000565572">
    <property type="component" value="Unassembled WGS sequence"/>
</dbReference>
<protein>
    <submittedName>
        <fullName evidence="2">RimJ/RimL family protein N-acetyltransferase</fullName>
    </submittedName>
</protein>
<dbReference type="GO" id="GO:0016747">
    <property type="term" value="F:acyltransferase activity, transferring groups other than amino-acyl groups"/>
    <property type="evidence" value="ECO:0007669"/>
    <property type="project" value="InterPro"/>
</dbReference>
<keyword evidence="2" id="KW-0808">Transferase</keyword>
<evidence type="ECO:0000259" key="1">
    <source>
        <dbReference type="PROSITE" id="PS51186"/>
    </source>
</evidence>
<dbReference type="EMBL" id="JACHZG010000001">
    <property type="protein sequence ID" value="MBB3327971.1"/>
    <property type="molecule type" value="Genomic_DNA"/>
</dbReference>
<dbReference type="Gene3D" id="3.40.630.30">
    <property type="match status" value="1"/>
</dbReference>
<dbReference type="PROSITE" id="PS51186">
    <property type="entry name" value="GNAT"/>
    <property type="match status" value="1"/>
</dbReference>
<keyword evidence="3" id="KW-1185">Reference proteome</keyword>
<name>A0A7W5JXL1_9ACTN</name>
<gene>
    <name evidence="2" type="ORF">FHX39_002915</name>
</gene>
<dbReference type="RefSeq" id="WP_183339546.1">
    <property type="nucleotide sequence ID" value="NZ_JACHZG010000001.1"/>
</dbReference>
<proteinExistence type="predicted"/>
<reference evidence="2 3" key="1">
    <citation type="submission" date="2020-08" db="EMBL/GenBank/DDBJ databases">
        <title>Sequencing the genomes of 1000 actinobacteria strains.</title>
        <authorList>
            <person name="Klenk H.-P."/>
        </authorList>
    </citation>
    <scope>NUCLEOTIDE SEQUENCE [LARGE SCALE GENOMIC DNA]</scope>
    <source>
        <strain evidence="2 3">DSM 11053</strain>
    </source>
</reference>
<evidence type="ECO:0000313" key="3">
    <source>
        <dbReference type="Proteomes" id="UP000565572"/>
    </source>
</evidence>
<dbReference type="AlphaFoldDB" id="A0A7W5JXL1"/>
<accession>A0A7W5JXL1</accession>
<dbReference type="InterPro" id="IPR000182">
    <property type="entry name" value="GNAT_dom"/>
</dbReference>
<feature type="domain" description="N-acetyltransferase" evidence="1">
    <location>
        <begin position="4"/>
        <end position="156"/>
    </location>
</feature>
<dbReference type="SUPFAM" id="SSF55729">
    <property type="entry name" value="Acyl-CoA N-acyltransferases (Nat)"/>
    <property type="match status" value="2"/>
</dbReference>
<comment type="caution">
    <text evidence="2">The sequence shown here is derived from an EMBL/GenBank/DDBJ whole genome shotgun (WGS) entry which is preliminary data.</text>
</comment>
<evidence type="ECO:0000313" key="2">
    <source>
        <dbReference type="EMBL" id="MBB3327971.1"/>
    </source>
</evidence>
<dbReference type="InterPro" id="IPR016181">
    <property type="entry name" value="Acyl_CoA_acyltransferase"/>
</dbReference>